<comment type="caution">
    <text evidence="10">The sequence shown here is derived from an EMBL/GenBank/DDBJ whole genome shotgun (WGS) entry which is preliminary data.</text>
</comment>
<dbReference type="Gene3D" id="3.40.50.620">
    <property type="entry name" value="HUPs"/>
    <property type="match status" value="1"/>
</dbReference>
<feature type="domain" description="Glutamyl/glutaminyl-tRNA synthetase class Ib catalytic" evidence="9">
    <location>
        <begin position="9"/>
        <end position="237"/>
    </location>
</feature>
<dbReference type="PANTHER" id="PTHR43311">
    <property type="entry name" value="GLUTAMATE--TRNA LIGASE"/>
    <property type="match status" value="1"/>
</dbReference>
<keyword evidence="8" id="KW-0648">Protein biosynthesis</keyword>
<keyword evidence="11" id="KW-1185">Reference proteome</keyword>
<feature type="binding site" evidence="7">
    <location>
        <position position="172"/>
    </location>
    <ligand>
        <name>L-glutamate</name>
        <dbReference type="ChEBI" id="CHEBI:29985"/>
    </ligand>
</feature>
<dbReference type="EC" id="6.1.1.-" evidence="7"/>
<dbReference type="NCBIfam" id="NF004314">
    <property type="entry name" value="PRK05710.1-3"/>
    <property type="match status" value="1"/>
</dbReference>
<feature type="binding site" evidence="7">
    <location>
        <position position="190"/>
    </location>
    <ligand>
        <name>L-glutamate</name>
        <dbReference type="ChEBI" id="CHEBI:29985"/>
    </ligand>
</feature>
<dbReference type="PRINTS" id="PR00987">
    <property type="entry name" value="TRNASYNTHGLU"/>
</dbReference>
<evidence type="ECO:0000313" key="10">
    <source>
        <dbReference type="EMBL" id="GAA0854544.1"/>
    </source>
</evidence>
<dbReference type="InterPro" id="IPR014729">
    <property type="entry name" value="Rossmann-like_a/b/a_fold"/>
</dbReference>
<feature type="binding site" evidence="7">
    <location>
        <position position="231"/>
    </location>
    <ligand>
        <name>ATP</name>
        <dbReference type="ChEBI" id="CHEBI:30616"/>
    </ligand>
</feature>
<keyword evidence="5 7" id="KW-0067">ATP-binding</keyword>
<evidence type="ECO:0000256" key="1">
    <source>
        <dbReference type="ARBA" id="ARBA00022598"/>
    </source>
</evidence>
<feature type="binding site" evidence="7">
    <location>
        <position position="115"/>
    </location>
    <ligand>
        <name>Zn(2+)</name>
        <dbReference type="ChEBI" id="CHEBI:29105"/>
    </ligand>
</feature>
<protein>
    <recommendedName>
        <fullName evidence="7">Glutamyl-Q tRNA(Asp) synthetase</fullName>
        <shortName evidence="7">Glu-Q-RSs</shortName>
        <ecNumber evidence="7">6.1.1.-</ecNumber>
    </recommendedName>
</protein>
<keyword evidence="4 7" id="KW-0862">Zinc</keyword>
<feature type="short sequence motif" description="'KMSKS' region" evidence="7">
    <location>
        <begin position="228"/>
        <end position="232"/>
    </location>
</feature>
<keyword evidence="1 7" id="KW-0436">Ligase</keyword>
<evidence type="ECO:0000256" key="5">
    <source>
        <dbReference type="ARBA" id="ARBA00022840"/>
    </source>
</evidence>
<dbReference type="InterPro" id="IPR022380">
    <property type="entry name" value="Glu-Q_tRNA(Asp)_Synthase"/>
</dbReference>
<dbReference type="NCBIfam" id="TIGR03838">
    <property type="entry name" value="queuosine_YadB"/>
    <property type="match status" value="1"/>
</dbReference>
<comment type="similarity">
    <text evidence="7">Belongs to the class-I aminoacyl-tRNA synthetase family. GluQ subfamily.</text>
</comment>
<dbReference type="Pfam" id="PF00749">
    <property type="entry name" value="tRNA-synt_1c"/>
    <property type="match status" value="1"/>
</dbReference>
<dbReference type="PANTHER" id="PTHR43311:SF1">
    <property type="entry name" value="GLUTAMYL-Q TRNA(ASP) SYNTHETASE"/>
    <property type="match status" value="1"/>
</dbReference>
<feature type="binding site" evidence="7">
    <location>
        <position position="103"/>
    </location>
    <ligand>
        <name>Zn(2+)</name>
        <dbReference type="ChEBI" id="CHEBI:29105"/>
    </ligand>
</feature>
<keyword evidence="3 7" id="KW-0547">Nucleotide-binding</keyword>
<name>A0ABN1LEH3_9ALTE</name>
<evidence type="ECO:0000256" key="8">
    <source>
        <dbReference type="RuleBase" id="RU363037"/>
    </source>
</evidence>
<evidence type="ECO:0000256" key="4">
    <source>
        <dbReference type="ARBA" id="ARBA00022833"/>
    </source>
</evidence>
<proteinExistence type="inferred from homology"/>
<sequence>MNSQAYIGRFAPSPSGHLHLGSLVTALGSYLQAKAQQGKWRLRIDDIDPPRIMPGAIEHIQSALWVHGLKWDDEIVYQSDHSAEYESALQSLLANNKIYRCECTRAQIKAAGGRYAGTCRDKTSVSAPFSLRFKHTNPVSNLNDGYLGHITIDPSATNEDFIVKRKDGLYAYHLASVVDDIAMGVTEIVRGEDLLLPTACQWSLFHAFEAQPPKTMHLPLVAFKDGRKYSKQNNAPALDLTQPKQNLQHALGYLGIEITPQAAQMEVVPLLNWAITQWQQKSLPVSQPPLG</sequence>
<comment type="cofactor">
    <cofactor evidence="7">
        <name>Zn(2+)</name>
        <dbReference type="ChEBI" id="CHEBI:29105"/>
    </cofactor>
    <text evidence="7">Binds 1 zinc ion per subunit.</text>
</comment>
<dbReference type="EMBL" id="BAAAFD010000002">
    <property type="protein sequence ID" value="GAA0854544.1"/>
    <property type="molecule type" value="Genomic_DNA"/>
</dbReference>
<keyword evidence="2 7" id="KW-0479">Metal-binding</keyword>
<gene>
    <name evidence="10" type="primary">gluQRS</name>
    <name evidence="7" type="synonym">gluQ</name>
    <name evidence="10" type="ORF">GCM10009114_10810</name>
</gene>
<dbReference type="InterPro" id="IPR049940">
    <property type="entry name" value="GluQ/Sye"/>
</dbReference>
<evidence type="ECO:0000256" key="6">
    <source>
        <dbReference type="ARBA" id="ARBA00023146"/>
    </source>
</evidence>
<accession>A0ABN1LEH3</accession>
<evidence type="ECO:0000256" key="7">
    <source>
        <dbReference type="HAMAP-Rule" id="MF_01428"/>
    </source>
</evidence>
<dbReference type="HAMAP" id="MF_01428">
    <property type="entry name" value="Glu_Q_tRNA_synth"/>
    <property type="match status" value="1"/>
</dbReference>
<evidence type="ECO:0000256" key="3">
    <source>
        <dbReference type="ARBA" id="ARBA00022741"/>
    </source>
</evidence>
<feature type="binding site" evidence="7">
    <location>
        <position position="119"/>
    </location>
    <ligand>
        <name>Zn(2+)</name>
        <dbReference type="ChEBI" id="CHEBI:29105"/>
    </ligand>
</feature>
<evidence type="ECO:0000256" key="2">
    <source>
        <dbReference type="ARBA" id="ARBA00022723"/>
    </source>
</evidence>
<dbReference type="InterPro" id="IPR020058">
    <property type="entry name" value="Glu/Gln-tRNA-synth_Ib_cat-dom"/>
</dbReference>
<dbReference type="RefSeq" id="WP_343857318.1">
    <property type="nucleotide sequence ID" value="NZ_BAAAFD010000002.1"/>
</dbReference>
<evidence type="ECO:0000259" key="9">
    <source>
        <dbReference type="Pfam" id="PF00749"/>
    </source>
</evidence>
<dbReference type="InterPro" id="IPR000924">
    <property type="entry name" value="Glu/Gln-tRNA-synth"/>
</dbReference>
<feature type="binding site" evidence="7">
    <location>
        <begin position="9"/>
        <end position="13"/>
    </location>
    <ligand>
        <name>L-glutamate</name>
        <dbReference type="ChEBI" id="CHEBI:29985"/>
    </ligand>
</feature>
<keyword evidence="6 7" id="KW-0030">Aminoacyl-tRNA synthetase</keyword>
<feature type="binding site" evidence="7">
    <location>
        <position position="101"/>
    </location>
    <ligand>
        <name>Zn(2+)</name>
        <dbReference type="ChEBI" id="CHEBI:29105"/>
    </ligand>
</feature>
<comment type="function">
    <text evidence="7">Catalyzes the tRNA-independent activation of glutamate in presence of ATP and the subsequent transfer of glutamate onto a tRNA(Asp). Glutamate is transferred on the 2-amino-5-(4,5-dihydroxy-2-cyclopenten-1-yl) moiety of the queuosine in the wobble position of the QUC anticodon.</text>
</comment>
<dbReference type="SUPFAM" id="SSF52374">
    <property type="entry name" value="Nucleotidylyl transferase"/>
    <property type="match status" value="1"/>
</dbReference>
<reference evidence="10 11" key="1">
    <citation type="journal article" date="2019" name="Int. J. Syst. Evol. Microbiol.">
        <title>The Global Catalogue of Microorganisms (GCM) 10K type strain sequencing project: providing services to taxonomists for standard genome sequencing and annotation.</title>
        <authorList>
            <consortium name="The Broad Institute Genomics Platform"/>
            <consortium name="The Broad Institute Genome Sequencing Center for Infectious Disease"/>
            <person name="Wu L."/>
            <person name="Ma J."/>
        </authorList>
    </citation>
    <scope>NUCLEOTIDE SEQUENCE [LARGE SCALE GENOMIC DNA]</scope>
    <source>
        <strain evidence="10 11">JCM 15896</strain>
    </source>
</reference>
<evidence type="ECO:0000313" key="11">
    <source>
        <dbReference type="Proteomes" id="UP001500359"/>
    </source>
</evidence>
<feature type="binding site" evidence="7">
    <location>
        <position position="45"/>
    </location>
    <ligand>
        <name>L-glutamate</name>
        <dbReference type="ChEBI" id="CHEBI:29985"/>
    </ligand>
</feature>
<dbReference type="Proteomes" id="UP001500359">
    <property type="component" value="Unassembled WGS sequence"/>
</dbReference>
<feature type="short sequence motif" description="'HIGH' region" evidence="7">
    <location>
        <begin position="12"/>
        <end position="22"/>
    </location>
</feature>
<organism evidence="10 11">
    <name type="scientific">Aliiglaciecola litoralis</name>
    <dbReference type="NCBI Taxonomy" id="582857"/>
    <lineage>
        <taxon>Bacteria</taxon>
        <taxon>Pseudomonadati</taxon>
        <taxon>Pseudomonadota</taxon>
        <taxon>Gammaproteobacteria</taxon>
        <taxon>Alteromonadales</taxon>
        <taxon>Alteromonadaceae</taxon>
        <taxon>Aliiglaciecola</taxon>
    </lineage>
</organism>